<keyword evidence="6" id="KW-1185">Reference proteome</keyword>
<dbReference type="PROSITE" id="PS00894">
    <property type="entry name" value="HTH_DEOR_1"/>
    <property type="match status" value="1"/>
</dbReference>
<reference evidence="5" key="1">
    <citation type="submission" date="2022-12" db="EMBL/GenBank/DDBJ databases">
        <title>Peptostreptococcus.</title>
        <authorList>
            <person name="Lee S.H."/>
        </authorList>
    </citation>
    <scope>NUCLEOTIDE SEQUENCE</scope>
    <source>
        <strain evidence="5">CBA3647</strain>
    </source>
</reference>
<evidence type="ECO:0000256" key="1">
    <source>
        <dbReference type="ARBA" id="ARBA00023015"/>
    </source>
</evidence>
<gene>
    <name evidence="5" type="ORF">O0R46_09450</name>
</gene>
<dbReference type="InterPro" id="IPR036388">
    <property type="entry name" value="WH-like_DNA-bd_sf"/>
</dbReference>
<accession>A0ABY7JNP7</accession>
<dbReference type="Proteomes" id="UP001164187">
    <property type="component" value="Chromosome"/>
</dbReference>
<dbReference type="Pfam" id="PF00455">
    <property type="entry name" value="DeoRC"/>
    <property type="match status" value="1"/>
</dbReference>
<evidence type="ECO:0000313" key="6">
    <source>
        <dbReference type="Proteomes" id="UP001164187"/>
    </source>
</evidence>
<dbReference type="SMART" id="SM01134">
    <property type="entry name" value="DeoRC"/>
    <property type="match status" value="1"/>
</dbReference>
<dbReference type="Gene3D" id="3.40.50.1360">
    <property type="match status" value="1"/>
</dbReference>
<dbReference type="RefSeq" id="WP_269311491.1">
    <property type="nucleotide sequence ID" value="NZ_CP114052.1"/>
</dbReference>
<keyword evidence="1" id="KW-0805">Transcription regulation</keyword>
<proteinExistence type="predicted"/>
<organism evidence="5 6">
    <name type="scientific">Peptostreptococcus equinus</name>
    <dbReference type="NCBI Taxonomy" id="3003601"/>
    <lineage>
        <taxon>Bacteria</taxon>
        <taxon>Bacillati</taxon>
        <taxon>Bacillota</taxon>
        <taxon>Clostridia</taxon>
        <taxon>Peptostreptococcales</taxon>
        <taxon>Peptostreptococcaceae</taxon>
        <taxon>Peptostreptococcus</taxon>
    </lineage>
</organism>
<dbReference type="InterPro" id="IPR050313">
    <property type="entry name" value="Carb_Metab_HTH_regulators"/>
</dbReference>
<dbReference type="InterPro" id="IPR018356">
    <property type="entry name" value="Tscrpt_reg_HTH_DeoR_CS"/>
</dbReference>
<dbReference type="SUPFAM" id="SSF46785">
    <property type="entry name" value="Winged helix' DNA-binding domain"/>
    <property type="match status" value="1"/>
</dbReference>
<dbReference type="EMBL" id="CP114052">
    <property type="protein sequence ID" value="WAW14794.1"/>
    <property type="molecule type" value="Genomic_DNA"/>
</dbReference>
<dbReference type="InterPro" id="IPR037171">
    <property type="entry name" value="NagB/RpiA_transferase-like"/>
</dbReference>
<keyword evidence="2 5" id="KW-0238">DNA-binding</keyword>
<dbReference type="Gene3D" id="1.10.10.10">
    <property type="entry name" value="Winged helix-like DNA-binding domain superfamily/Winged helix DNA-binding domain"/>
    <property type="match status" value="1"/>
</dbReference>
<dbReference type="GO" id="GO:0003677">
    <property type="term" value="F:DNA binding"/>
    <property type="evidence" value="ECO:0007669"/>
    <property type="project" value="UniProtKB-KW"/>
</dbReference>
<feature type="domain" description="HTH deoR-type" evidence="4">
    <location>
        <begin position="3"/>
        <end position="58"/>
    </location>
</feature>
<dbReference type="PROSITE" id="PS51000">
    <property type="entry name" value="HTH_DEOR_2"/>
    <property type="match status" value="1"/>
</dbReference>
<protein>
    <submittedName>
        <fullName evidence="5">DeoR/GlpR family DNA-binding transcription regulator</fullName>
    </submittedName>
</protein>
<dbReference type="PANTHER" id="PTHR30363:SF56">
    <property type="entry name" value="TRANSCRIPTIONAL REGULATOR, DEOR FAMILY"/>
    <property type="match status" value="1"/>
</dbReference>
<dbReference type="Pfam" id="PF08220">
    <property type="entry name" value="HTH_DeoR"/>
    <property type="match status" value="1"/>
</dbReference>
<dbReference type="InterPro" id="IPR014036">
    <property type="entry name" value="DeoR-like_C"/>
</dbReference>
<dbReference type="PRINTS" id="PR00037">
    <property type="entry name" value="HTHLACR"/>
</dbReference>
<name>A0ABY7JNP7_9FIRM</name>
<dbReference type="SMART" id="SM00420">
    <property type="entry name" value="HTH_DEOR"/>
    <property type="match status" value="1"/>
</dbReference>
<dbReference type="PANTHER" id="PTHR30363">
    <property type="entry name" value="HTH-TYPE TRANSCRIPTIONAL REGULATOR SRLR-RELATED"/>
    <property type="match status" value="1"/>
</dbReference>
<evidence type="ECO:0000256" key="2">
    <source>
        <dbReference type="ARBA" id="ARBA00023125"/>
    </source>
</evidence>
<evidence type="ECO:0000313" key="5">
    <source>
        <dbReference type="EMBL" id="WAW14794.1"/>
    </source>
</evidence>
<keyword evidence="3" id="KW-0804">Transcription</keyword>
<dbReference type="InterPro" id="IPR001034">
    <property type="entry name" value="DeoR_HTH"/>
</dbReference>
<dbReference type="InterPro" id="IPR036390">
    <property type="entry name" value="WH_DNA-bd_sf"/>
</dbReference>
<evidence type="ECO:0000256" key="3">
    <source>
        <dbReference type="ARBA" id="ARBA00023163"/>
    </source>
</evidence>
<dbReference type="SUPFAM" id="SSF100950">
    <property type="entry name" value="NagB/RpiA/CoA transferase-like"/>
    <property type="match status" value="1"/>
</dbReference>
<evidence type="ECO:0000259" key="4">
    <source>
        <dbReference type="PROSITE" id="PS51000"/>
    </source>
</evidence>
<sequence length="249" mass="27896">MLTEEREEYILNELRMSRTVKLHQLMQKLDVSESTIRRDLSQLEERGLLTRIHGGAKLNYHIDKEPTFDEKNTINNSAKLSIGQKASQMVNKGDVIYIDAGTTTAKIIPYLENKPSTVVTNGLLQAYELSQNGYQTILLGGKIKNTTQSIVGISAQTQLSQYVFDKAFIGINGIHSDFGLTTADEEEAAIKSLVINRAGRTYIMTDSSKFNKVSFCKVCNLDEVTIITNKLEEYVSDDFIESTTILEVK</sequence>